<dbReference type="InterPro" id="IPR016047">
    <property type="entry name" value="M23ase_b-sheet_dom"/>
</dbReference>
<dbReference type="InterPro" id="IPR011055">
    <property type="entry name" value="Dup_hybrid_motif"/>
</dbReference>
<dbReference type="InterPro" id="IPR036779">
    <property type="entry name" value="LysM_dom_sf"/>
</dbReference>
<feature type="domain" description="LysM" evidence="3">
    <location>
        <begin position="27"/>
        <end position="71"/>
    </location>
</feature>
<keyword evidence="2" id="KW-1133">Transmembrane helix</keyword>
<feature type="domain" description="LysM" evidence="3">
    <location>
        <begin position="77"/>
        <end position="120"/>
    </location>
</feature>
<dbReference type="CDD" id="cd12797">
    <property type="entry name" value="M23_peptidase"/>
    <property type="match status" value="1"/>
</dbReference>
<dbReference type="Pfam" id="PF01476">
    <property type="entry name" value="LysM"/>
    <property type="match status" value="2"/>
</dbReference>
<keyword evidence="1" id="KW-0732">Signal</keyword>
<proteinExistence type="predicted"/>
<evidence type="ECO:0000256" key="1">
    <source>
        <dbReference type="ARBA" id="ARBA00022729"/>
    </source>
</evidence>
<comment type="caution">
    <text evidence="4">The sequence shown here is derived from an EMBL/GenBank/DDBJ whole genome shotgun (WGS) entry which is preliminary data.</text>
</comment>
<dbReference type="RefSeq" id="WP_103079403.1">
    <property type="nucleotide sequence ID" value="NZ_AZRM01000056.1"/>
</dbReference>
<organism evidence="4 5">
    <name type="scientific">Petrotoga miotherma DSM 10691</name>
    <dbReference type="NCBI Taxonomy" id="1434326"/>
    <lineage>
        <taxon>Bacteria</taxon>
        <taxon>Thermotogati</taxon>
        <taxon>Thermotogota</taxon>
        <taxon>Thermotogae</taxon>
        <taxon>Petrotogales</taxon>
        <taxon>Petrotogaceae</taxon>
        <taxon>Petrotoga</taxon>
    </lineage>
</organism>
<dbReference type="GO" id="GO:0004222">
    <property type="term" value="F:metalloendopeptidase activity"/>
    <property type="evidence" value="ECO:0007669"/>
    <property type="project" value="TreeGrafter"/>
</dbReference>
<evidence type="ECO:0000259" key="3">
    <source>
        <dbReference type="PROSITE" id="PS51782"/>
    </source>
</evidence>
<feature type="transmembrane region" description="Helical" evidence="2">
    <location>
        <begin position="7"/>
        <end position="27"/>
    </location>
</feature>
<dbReference type="InterPro" id="IPR018392">
    <property type="entry name" value="LysM"/>
</dbReference>
<dbReference type="SMART" id="SM00257">
    <property type="entry name" value="LysM"/>
    <property type="match status" value="2"/>
</dbReference>
<reference evidence="4 5" key="1">
    <citation type="submission" date="2013-12" db="EMBL/GenBank/DDBJ databases">
        <title>Comparative genomics of Petrotoga isolates.</title>
        <authorList>
            <person name="Nesbo C.L."/>
            <person name="Charchuk R."/>
            <person name="Chow K."/>
        </authorList>
    </citation>
    <scope>NUCLEOTIDE SEQUENCE [LARGE SCALE GENOMIC DNA]</scope>
    <source>
        <strain evidence="4 5">DSM 10691</strain>
    </source>
</reference>
<protein>
    <submittedName>
        <fullName evidence="4">Peptidoglycan-binding protein</fullName>
    </submittedName>
</protein>
<dbReference type="CDD" id="cd00118">
    <property type="entry name" value="LysM"/>
    <property type="match status" value="2"/>
</dbReference>
<keyword evidence="2" id="KW-0812">Transmembrane</keyword>
<evidence type="ECO:0000256" key="2">
    <source>
        <dbReference type="SAM" id="Phobius"/>
    </source>
</evidence>
<dbReference type="InterPro" id="IPR050570">
    <property type="entry name" value="Cell_wall_metabolism_enzyme"/>
</dbReference>
<dbReference type="Gene3D" id="3.10.350.10">
    <property type="entry name" value="LysM domain"/>
    <property type="match status" value="2"/>
</dbReference>
<name>A0A2K1P6N3_9BACT</name>
<dbReference type="PANTHER" id="PTHR21666">
    <property type="entry name" value="PEPTIDASE-RELATED"/>
    <property type="match status" value="1"/>
</dbReference>
<dbReference type="Pfam" id="PF01551">
    <property type="entry name" value="Peptidase_M23"/>
    <property type="match status" value="1"/>
</dbReference>
<dbReference type="AlphaFoldDB" id="A0A2K1P6N3"/>
<evidence type="ECO:0000313" key="5">
    <source>
        <dbReference type="Proteomes" id="UP000236199"/>
    </source>
</evidence>
<dbReference type="OrthoDB" id="9814460at2"/>
<keyword evidence="2" id="KW-0472">Membrane</keyword>
<dbReference type="SUPFAM" id="SSF51261">
    <property type="entry name" value="Duplicated hybrid motif"/>
    <property type="match status" value="1"/>
</dbReference>
<keyword evidence="5" id="KW-1185">Reference proteome</keyword>
<dbReference type="PROSITE" id="PS51782">
    <property type="entry name" value="LYSM"/>
    <property type="match status" value="2"/>
</dbReference>
<gene>
    <name evidence="4" type="ORF">X928_09190</name>
</gene>
<accession>A0A2K1P6N3</accession>
<sequence length="278" mass="30944">MDSLKRTAVFFIISILAVVAFSSYSIVEHQVQSNETLYSISVKYNVSISTILDWNPNLSPNNLKIGQVILIPQPEGYLYEVKKGDNLTYIAKLFFTSVSDIVEANNLDSTTIFVNQKLFIPKSVVGKGFNNERNIIWPVYGTISSLYGWRVHPITKEYSFHKGIDLAAPTGTPVFCVEAGKVKFVGVNGGYGLMVEIESSKDSYVYGHLSQINVYENQYVEKGEMIARVGNTGLSTGPHLHFEVKKADTSYDPLVFLPSSNRIYVLDNIENEYGLGGN</sequence>
<evidence type="ECO:0000313" key="4">
    <source>
        <dbReference type="EMBL" id="PNR98458.1"/>
    </source>
</evidence>
<dbReference type="EMBL" id="AZRM01000056">
    <property type="protein sequence ID" value="PNR98458.1"/>
    <property type="molecule type" value="Genomic_DNA"/>
</dbReference>
<dbReference type="PANTHER" id="PTHR21666:SF289">
    <property type="entry name" value="L-ALA--D-GLU ENDOPEPTIDASE"/>
    <property type="match status" value="1"/>
</dbReference>
<dbReference type="Gene3D" id="2.70.70.10">
    <property type="entry name" value="Glucose Permease (Domain IIA)"/>
    <property type="match status" value="1"/>
</dbReference>
<dbReference type="Proteomes" id="UP000236199">
    <property type="component" value="Unassembled WGS sequence"/>
</dbReference>